<gene>
    <name evidence="2" type="ORF">ACJ72_02050</name>
</gene>
<feature type="compositionally biased region" description="Polar residues" evidence="1">
    <location>
        <begin position="337"/>
        <end position="365"/>
    </location>
</feature>
<feature type="region of interest" description="Disordered" evidence="1">
    <location>
        <begin position="159"/>
        <end position="203"/>
    </location>
</feature>
<organism evidence="2 3">
    <name type="scientific">Emergomyces africanus</name>
    <dbReference type="NCBI Taxonomy" id="1955775"/>
    <lineage>
        <taxon>Eukaryota</taxon>
        <taxon>Fungi</taxon>
        <taxon>Dikarya</taxon>
        <taxon>Ascomycota</taxon>
        <taxon>Pezizomycotina</taxon>
        <taxon>Eurotiomycetes</taxon>
        <taxon>Eurotiomycetidae</taxon>
        <taxon>Onygenales</taxon>
        <taxon>Ajellomycetaceae</taxon>
        <taxon>Emergomyces</taxon>
    </lineage>
</organism>
<dbReference type="EMBL" id="LGUA01000158">
    <property type="protein sequence ID" value="OAX83585.1"/>
    <property type="molecule type" value="Genomic_DNA"/>
</dbReference>
<feature type="compositionally biased region" description="Low complexity" evidence="1">
    <location>
        <begin position="165"/>
        <end position="183"/>
    </location>
</feature>
<dbReference type="OrthoDB" id="5360255at2759"/>
<dbReference type="InterPro" id="IPR004354">
    <property type="entry name" value="Meiotic_Rec114"/>
</dbReference>
<reference evidence="2 3" key="1">
    <citation type="submission" date="2015-07" db="EMBL/GenBank/DDBJ databases">
        <title>Emmonsia species relationships and genome sequence.</title>
        <authorList>
            <person name="Cuomo C.A."/>
            <person name="Schwartz I.S."/>
            <person name="Kenyon C."/>
            <person name="de Hoog G.S."/>
            <person name="Govender N.P."/>
            <person name="Botha A."/>
            <person name="Moreno L."/>
            <person name="de Vries M."/>
            <person name="Munoz J.F."/>
            <person name="Stielow J.B."/>
        </authorList>
    </citation>
    <scope>NUCLEOTIDE SEQUENCE [LARGE SCALE GENOMIC DNA]</scope>
    <source>
        <strain evidence="2 3">CBS 136260</strain>
    </source>
</reference>
<name>A0A1B7P3H9_9EURO</name>
<evidence type="ECO:0000313" key="2">
    <source>
        <dbReference type="EMBL" id="OAX83585.1"/>
    </source>
</evidence>
<comment type="caution">
    <text evidence="2">The sequence shown here is derived from an EMBL/GenBank/DDBJ whole genome shotgun (WGS) entry which is preliminary data.</text>
</comment>
<proteinExistence type="predicted"/>
<dbReference type="AlphaFoldDB" id="A0A1B7P3H9"/>
<evidence type="ECO:0000313" key="3">
    <source>
        <dbReference type="Proteomes" id="UP000091918"/>
    </source>
</evidence>
<accession>A0A1B7P3H9</accession>
<feature type="region of interest" description="Disordered" evidence="1">
    <location>
        <begin position="247"/>
        <end position="384"/>
    </location>
</feature>
<sequence length="524" mass="55833">MASANFTGTVESRSDLLKIPILKFSYSTTSADRACPLGWTHLSSSGDLAVVFDHIMRHETSSAFYQGDQRLRVFRNGDVLELLNLNSLAREAAALPSHPFAQNVKPPVAIIVKSPCLAVRYPMTNDQTRRFQIKFPSNADYSTAISVFNKLGCSITHSSVAPSHQTSSNRPLSSSSQTPSLLQIGSGARTASPGLSTRPAGDYYQGRLCQSPLTEHSTSGSAISSLNNIPTSARSYYNPVNERPRTSALFVPSTGPPHNFASANSPTVTRPGPLSTVDARPATAPALPGVDTLSQILPPKRELPFSKPGTKPRSRQPSHFRGPASKLTRSAEPHGPSSFSISQAGASASNKANENLPPSSTNRDSSGIIANVGVNDSSTNPNPPFRLTLGRENLGANNPSTLQKLTGPTGIEPRASFANEAGNNHSEERNNVSNVVATTALDAAVSATPQLPPERSAGVGFISSTKHTNTANISPSDLSAYLSTRNPERTALVESWVCSQLENDAFLTLCQDVEGVWRRMAFGY</sequence>
<keyword evidence="3" id="KW-1185">Reference proteome</keyword>
<protein>
    <submittedName>
        <fullName evidence="2">Uncharacterized protein</fullName>
    </submittedName>
</protein>
<dbReference type="Pfam" id="PF03525">
    <property type="entry name" value="Meiotic_rec114"/>
    <property type="match status" value="1"/>
</dbReference>
<dbReference type="STRING" id="1658172.A0A1B7P3H9"/>
<dbReference type="Proteomes" id="UP000091918">
    <property type="component" value="Unassembled WGS sequence"/>
</dbReference>
<dbReference type="GO" id="GO:0007131">
    <property type="term" value="P:reciprocal meiotic recombination"/>
    <property type="evidence" value="ECO:0007669"/>
    <property type="project" value="InterPro"/>
</dbReference>
<evidence type="ECO:0000256" key="1">
    <source>
        <dbReference type="SAM" id="MobiDB-lite"/>
    </source>
</evidence>